<sequence>MINLLIAIITFVKFNIKATILDLIGKRYSSPITKQTKSPNRIETSGKIEVKKVFEDTTTDELVSKEIAASDDTVLLQDSTTLLQEQVDETALLVDGFILTKNIVHKTTIKFIGEEAELYETNESI</sequence>
<organism evidence="1 2">
    <name type="scientific">Natronobacillus azotifigens</name>
    <dbReference type="NCBI Taxonomy" id="472978"/>
    <lineage>
        <taxon>Bacteria</taxon>
        <taxon>Bacillati</taxon>
        <taxon>Bacillota</taxon>
        <taxon>Bacilli</taxon>
        <taxon>Bacillales</taxon>
        <taxon>Bacillaceae</taxon>
        <taxon>Natronobacillus</taxon>
    </lineage>
</organism>
<protein>
    <submittedName>
        <fullName evidence="1">Uncharacterized protein</fullName>
    </submittedName>
</protein>
<dbReference type="AlphaFoldDB" id="A0A9J6RC96"/>
<proteinExistence type="predicted"/>
<evidence type="ECO:0000313" key="2">
    <source>
        <dbReference type="Proteomes" id="UP001084197"/>
    </source>
</evidence>
<dbReference type="Proteomes" id="UP001084197">
    <property type="component" value="Unassembled WGS sequence"/>
</dbReference>
<keyword evidence="2" id="KW-1185">Reference proteome</keyword>
<evidence type="ECO:0000313" key="1">
    <source>
        <dbReference type="EMBL" id="MCZ0703149.1"/>
    </source>
</evidence>
<name>A0A9J6RC96_9BACI</name>
<dbReference type="RefSeq" id="WP_268779920.1">
    <property type="nucleotide sequence ID" value="NZ_JAPRAT010000013.1"/>
</dbReference>
<comment type="caution">
    <text evidence="1">The sequence shown here is derived from an EMBL/GenBank/DDBJ whole genome shotgun (WGS) entry which is preliminary data.</text>
</comment>
<gene>
    <name evidence="1" type="ORF">OWO01_07990</name>
</gene>
<reference evidence="1" key="1">
    <citation type="submission" date="2022-11" db="EMBL/GenBank/DDBJ databases">
        <title>WGS of Natronobacillus azotifigens 24KS-1, an anaerobic diazotrophic haloalkaliphile from soda-rich habitats.</title>
        <authorList>
            <person name="Sorokin D.Y."/>
            <person name="Merkel A.Y."/>
        </authorList>
    </citation>
    <scope>NUCLEOTIDE SEQUENCE</scope>
    <source>
        <strain evidence="1">24KS-1</strain>
    </source>
</reference>
<accession>A0A9J6RC96</accession>
<dbReference type="EMBL" id="JAPRAT010000013">
    <property type="protein sequence ID" value="MCZ0703149.1"/>
    <property type="molecule type" value="Genomic_DNA"/>
</dbReference>